<dbReference type="NCBIfam" id="TIGR00377">
    <property type="entry name" value="ant_ant_sig"/>
    <property type="match status" value="1"/>
</dbReference>
<dbReference type="Gene3D" id="3.30.750.24">
    <property type="entry name" value="STAS domain"/>
    <property type="match status" value="1"/>
</dbReference>
<name>A0AB39UX23_9GAMM</name>
<dbReference type="RefSeq" id="WP_369601507.1">
    <property type="nucleotide sequence ID" value="NZ_CP154858.1"/>
</dbReference>
<dbReference type="SUPFAM" id="SSF52091">
    <property type="entry name" value="SpoIIaa-like"/>
    <property type="match status" value="1"/>
</dbReference>
<dbReference type="InterPro" id="IPR036513">
    <property type="entry name" value="STAS_dom_sf"/>
</dbReference>
<dbReference type="EMBL" id="CP154858">
    <property type="protein sequence ID" value="XDT72501.1"/>
    <property type="molecule type" value="Genomic_DNA"/>
</dbReference>
<dbReference type="PROSITE" id="PS50801">
    <property type="entry name" value="STAS"/>
    <property type="match status" value="1"/>
</dbReference>
<evidence type="ECO:0000256" key="1">
    <source>
        <dbReference type="ARBA" id="ARBA00009013"/>
    </source>
</evidence>
<dbReference type="GO" id="GO:0043856">
    <property type="term" value="F:anti-sigma factor antagonist activity"/>
    <property type="evidence" value="ECO:0007669"/>
    <property type="project" value="InterPro"/>
</dbReference>
<protein>
    <recommendedName>
        <fullName evidence="2">Anti-sigma factor antagonist</fullName>
    </recommendedName>
</protein>
<dbReference type="PANTHER" id="PTHR33495:SF15">
    <property type="entry name" value="STAS DOMAIN-CONTAINING PROTEIN"/>
    <property type="match status" value="1"/>
</dbReference>
<organism evidence="4">
    <name type="scientific">Thermohahella caldifontis</name>
    <dbReference type="NCBI Taxonomy" id="3142973"/>
    <lineage>
        <taxon>Bacteria</taxon>
        <taxon>Pseudomonadati</taxon>
        <taxon>Pseudomonadota</taxon>
        <taxon>Gammaproteobacteria</taxon>
        <taxon>Oceanospirillales</taxon>
        <taxon>Hahellaceae</taxon>
        <taxon>Thermohahella</taxon>
    </lineage>
</organism>
<feature type="domain" description="STAS" evidence="3">
    <location>
        <begin position="1"/>
        <end position="98"/>
    </location>
</feature>
<dbReference type="AlphaFoldDB" id="A0AB39UX23"/>
<dbReference type="CDD" id="cd07043">
    <property type="entry name" value="STAS_anti-anti-sigma_factors"/>
    <property type="match status" value="1"/>
</dbReference>
<reference evidence="4" key="1">
    <citation type="submission" date="2024-05" db="EMBL/GenBank/DDBJ databases">
        <title>Genome sequencing of novel strain.</title>
        <authorList>
            <person name="Ganbat D."/>
            <person name="Ganbat S."/>
            <person name="Lee S.-J."/>
        </authorList>
    </citation>
    <scope>NUCLEOTIDE SEQUENCE</scope>
    <source>
        <strain evidence="4">SMD15-11</strain>
    </source>
</reference>
<sequence>MSIETRQDGNRFVIALSGTFDFKSVHAFRDAYANLPEAEHYEVDLSAVEHMDSSALGMLLNFRRSVGDDKPVILRGAKPAVRKILEISRFDKMFGLED</sequence>
<dbReference type="InterPro" id="IPR058548">
    <property type="entry name" value="MlaB-like_STAS"/>
</dbReference>
<dbReference type="InterPro" id="IPR002645">
    <property type="entry name" value="STAS_dom"/>
</dbReference>
<dbReference type="PANTHER" id="PTHR33495">
    <property type="entry name" value="ANTI-SIGMA FACTOR ANTAGONIST TM_1081-RELATED-RELATED"/>
    <property type="match status" value="1"/>
</dbReference>
<evidence type="ECO:0000259" key="3">
    <source>
        <dbReference type="PROSITE" id="PS50801"/>
    </source>
</evidence>
<accession>A0AB39UX23</accession>
<evidence type="ECO:0000313" key="4">
    <source>
        <dbReference type="EMBL" id="XDT72501.1"/>
    </source>
</evidence>
<proteinExistence type="inferred from homology"/>
<dbReference type="KEGG" id="tcd:AAIA72_00500"/>
<dbReference type="Pfam" id="PF13466">
    <property type="entry name" value="STAS_2"/>
    <property type="match status" value="1"/>
</dbReference>
<evidence type="ECO:0000256" key="2">
    <source>
        <dbReference type="RuleBase" id="RU003749"/>
    </source>
</evidence>
<dbReference type="InterPro" id="IPR003658">
    <property type="entry name" value="Anti-sigma_ant"/>
</dbReference>
<gene>
    <name evidence="4" type="ORF">AAIA72_00500</name>
</gene>
<comment type="similarity">
    <text evidence="1 2">Belongs to the anti-sigma-factor antagonist family.</text>
</comment>